<evidence type="ECO:0000256" key="3">
    <source>
        <dbReference type="ARBA" id="ARBA00022884"/>
    </source>
</evidence>
<organism evidence="11">
    <name type="scientific">Brassica napus</name>
    <name type="common">Rape</name>
    <dbReference type="NCBI Taxonomy" id="3708"/>
    <lineage>
        <taxon>Eukaryota</taxon>
        <taxon>Viridiplantae</taxon>
        <taxon>Streptophyta</taxon>
        <taxon>Embryophyta</taxon>
        <taxon>Tracheophyta</taxon>
        <taxon>Spermatophyta</taxon>
        <taxon>Magnoliopsida</taxon>
        <taxon>eudicotyledons</taxon>
        <taxon>Gunneridae</taxon>
        <taxon>Pentapetalae</taxon>
        <taxon>rosids</taxon>
        <taxon>malvids</taxon>
        <taxon>Brassicales</taxon>
        <taxon>Brassicaceae</taxon>
        <taxon>Brassiceae</taxon>
        <taxon>Brassica</taxon>
    </lineage>
</organism>
<dbReference type="CDD" id="cd12291">
    <property type="entry name" value="RRM1_La"/>
    <property type="match status" value="1"/>
</dbReference>
<evidence type="ECO:0000313" key="11">
    <source>
        <dbReference type="EMBL" id="CAF2060184.1"/>
    </source>
</evidence>
<feature type="domain" description="XRRM" evidence="10">
    <location>
        <begin position="288"/>
        <end position="415"/>
    </location>
</feature>
<dbReference type="PROSITE" id="PS51939">
    <property type="entry name" value="XRRM"/>
    <property type="match status" value="1"/>
</dbReference>
<dbReference type="OrthoDB" id="439993at2759"/>
<evidence type="ECO:0000259" key="8">
    <source>
        <dbReference type="PROSITE" id="PS50102"/>
    </source>
</evidence>
<dbReference type="GO" id="GO:0006396">
    <property type="term" value="P:RNA processing"/>
    <property type="evidence" value="ECO:0007669"/>
    <property type="project" value="InterPro"/>
</dbReference>
<evidence type="ECO:0000256" key="7">
    <source>
        <dbReference type="SAM" id="MobiDB-lite"/>
    </source>
</evidence>
<feature type="domain" description="RRM" evidence="8">
    <location>
        <begin position="134"/>
        <end position="225"/>
    </location>
</feature>
<feature type="compositionally biased region" description="Basic and acidic residues" evidence="7">
    <location>
        <begin position="387"/>
        <end position="401"/>
    </location>
</feature>
<dbReference type="GO" id="GO:0003723">
    <property type="term" value="F:RNA binding"/>
    <property type="evidence" value="ECO:0007669"/>
    <property type="project" value="UniProtKB-UniRule"/>
</dbReference>
<protein>
    <submittedName>
        <fullName evidence="11">(rape) hypothetical protein</fullName>
    </submittedName>
</protein>
<evidence type="ECO:0000259" key="10">
    <source>
        <dbReference type="PROSITE" id="PS51939"/>
    </source>
</evidence>
<evidence type="ECO:0000256" key="6">
    <source>
        <dbReference type="PROSITE-ProRule" id="PRU00332"/>
    </source>
</evidence>
<dbReference type="Pfam" id="PF05383">
    <property type="entry name" value="La"/>
    <property type="match status" value="1"/>
</dbReference>
<feature type="domain" description="HTH La-type RNA-binding" evidence="9">
    <location>
        <begin position="22"/>
        <end position="126"/>
    </location>
</feature>
<dbReference type="Proteomes" id="UP001295469">
    <property type="component" value="Chromosome C06"/>
</dbReference>
<dbReference type="PRINTS" id="PR00302">
    <property type="entry name" value="LUPUSLA"/>
</dbReference>
<dbReference type="PANTHER" id="PTHR22792">
    <property type="entry name" value="LUPUS LA PROTEIN-RELATED"/>
    <property type="match status" value="1"/>
</dbReference>
<dbReference type="InterPro" id="IPR036390">
    <property type="entry name" value="WH_DNA-bd_sf"/>
</dbReference>
<evidence type="ECO:0000256" key="4">
    <source>
        <dbReference type="ARBA" id="ARBA00023242"/>
    </source>
</evidence>
<sequence length="415" mass="46311">MCRLPFPPLPSPLNSLARSAMATFDEETAKKLVTQVEFYFSDSNLPRDGFLRKEVSKSKDGLVSLPLVCSFSRMRNLLGLGNTKREDIPERIVEEVANLLRASEFLKVSDNGQRIGRGTKLCKLDKVLEQVHRRTIAASPFEYYIKMEDVASFFSQYAKVNSVRLPHHIGDKQYFCGTALVELSSEEEAEDVLRQSLVYSGAELVLVPKSDFDRQRENMIQKLGNSESSLSDSSHKEFQRGQLVKFTLKTIANGGVVINKENPKNLENEISGKEDSAEKVERGDLVADKESDSTDQLVVPPPWENIDNEVLKDVFRRFGSVKHIEFSGGGSDSGYVCFIDSETALKARSAVEFVGGLVVKNKFSVSLEAVNGEIEGEVWKRLSSGGGKEEDDKMEKSKGKCSEATQPHKKARKER</sequence>
<dbReference type="PROSITE" id="PS50961">
    <property type="entry name" value="HTH_LA"/>
    <property type="match status" value="1"/>
</dbReference>
<dbReference type="KEGG" id="bna:106383063"/>
<dbReference type="Pfam" id="PF00076">
    <property type="entry name" value="RRM_1"/>
    <property type="match status" value="1"/>
</dbReference>
<reference evidence="11" key="1">
    <citation type="submission" date="2021-01" db="EMBL/GenBank/DDBJ databases">
        <authorList>
            <consortium name="Genoscope - CEA"/>
            <person name="William W."/>
        </authorList>
    </citation>
    <scope>NUCLEOTIDE SEQUENCE</scope>
</reference>
<gene>
    <name evidence="11" type="ORF">DARMORV10_C06P28780.1</name>
</gene>
<dbReference type="GO" id="GO:0005730">
    <property type="term" value="C:nucleolus"/>
    <property type="evidence" value="ECO:0007669"/>
    <property type="project" value="UniProtKB-SubCell"/>
</dbReference>
<dbReference type="GO" id="GO:0005654">
    <property type="term" value="C:nucleoplasm"/>
    <property type="evidence" value="ECO:0007669"/>
    <property type="project" value="UniProtKB-SubCell"/>
</dbReference>
<comment type="function">
    <text evidence="5">Binds to the 3' poly(U) terminus of nascent RNA polymerase III transcripts, protecting them from exonuclease digestion and facilitating their folding and maturation.</text>
</comment>
<dbReference type="PANTHER" id="PTHR22792:SF133">
    <property type="entry name" value="LA PROTEIN 2"/>
    <property type="match status" value="1"/>
</dbReference>
<dbReference type="SUPFAM" id="SSF54928">
    <property type="entry name" value="RNA-binding domain, RBD"/>
    <property type="match status" value="1"/>
</dbReference>
<dbReference type="Gene3D" id="3.30.70.330">
    <property type="match status" value="2"/>
</dbReference>
<keyword evidence="4" id="KW-0539">Nucleus</keyword>
<dbReference type="InterPro" id="IPR006630">
    <property type="entry name" value="La_HTH"/>
</dbReference>
<dbReference type="Pfam" id="PF08777">
    <property type="entry name" value="RRM_3"/>
    <property type="match status" value="1"/>
</dbReference>
<dbReference type="AlphaFoldDB" id="A0A816QGL6"/>
<evidence type="ECO:0000259" key="9">
    <source>
        <dbReference type="PROSITE" id="PS50961"/>
    </source>
</evidence>
<dbReference type="InterPro" id="IPR036388">
    <property type="entry name" value="WH-like_DNA-bd_sf"/>
</dbReference>
<dbReference type="FunFam" id="1.10.10.10:FF:000795">
    <property type="entry name" value="La protein 2"/>
    <property type="match status" value="1"/>
</dbReference>
<evidence type="ECO:0000256" key="2">
    <source>
        <dbReference type="ARBA" id="ARBA00004642"/>
    </source>
</evidence>
<dbReference type="InterPro" id="IPR000504">
    <property type="entry name" value="RRM_dom"/>
</dbReference>
<accession>A0A816QGL6</accession>
<dbReference type="EMBL" id="HG994370">
    <property type="protein sequence ID" value="CAF2060184.1"/>
    <property type="molecule type" value="Genomic_DNA"/>
</dbReference>
<feature type="region of interest" description="Disordered" evidence="7">
    <location>
        <begin position="382"/>
        <end position="415"/>
    </location>
</feature>
<dbReference type="InterPro" id="IPR014886">
    <property type="entry name" value="La_xRRM"/>
</dbReference>
<evidence type="ECO:0000256" key="5">
    <source>
        <dbReference type="ARBA" id="ARBA00057261"/>
    </source>
</evidence>
<dbReference type="SUPFAM" id="SSF46785">
    <property type="entry name" value="Winged helix' DNA-binding domain"/>
    <property type="match status" value="1"/>
</dbReference>
<proteinExistence type="predicted"/>
<keyword evidence="3 6" id="KW-0694">RNA-binding</keyword>
<comment type="subcellular location">
    <subcellularLocation>
        <location evidence="1">Nucleus</location>
        <location evidence="1">Nucleolus</location>
    </subcellularLocation>
    <subcellularLocation>
        <location evidence="2">Nucleus</location>
        <location evidence="2">Nucleoplasm</location>
    </subcellularLocation>
</comment>
<name>A0A816QGL6_BRANA</name>
<dbReference type="InterPro" id="IPR045180">
    <property type="entry name" value="La_dom_prot"/>
</dbReference>
<dbReference type="GO" id="GO:1990904">
    <property type="term" value="C:ribonucleoprotein complex"/>
    <property type="evidence" value="ECO:0007669"/>
    <property type="project" value="UniProtKB-UniRule"/>
</dbReference>
<dbReference type="Gene3D" id="1.10.10.10">
    <property type="entry name" value="Winged helix-like DNA-binding domain superfamily/Winged helix DNA-binding domain"/>
    <property type="match status" value="1"/>
</dbReference>
<dbReference type="InterPro" id="IPR002344">
    <property type="entry name" value="Lupus_La"/>
</dbReference>
<dbReference type="InterPro" id="IPR012677">
    <property type="entry name" value="Nucleotide-bd_a/b_plait_sf"/>
</dbReference>
<evidence type="ECO:0000256" key="1">
    <source>
        <dbReference type="ARBA" id="ARBA00004604"/>
    </source>
</evidence>
<dbReference type="PROSITE" id="PS50102">
    <property type="entry name" value="RRM"/>
    <property type="match status" value="1"/>
</dbReference>
<dbReference type="SMART" id="SM00715">
    <property type="entry name" value="LA"/>
    <property type="match status" value="1"/>
</dbReference>
<dbReference type="InterPro" id="IPR035979">
    <property type="entry name" value="RBD_domain_sf"/>
</dbReference>
<dbReference type="CDD" id="cd08030">
    <property type="entry name" value="LA_like_plant"/>
    <property type="match status" value="1"/>
</dbReference>